<sequence>MGRTRTKTKKSVPVVSSASESPSKSAPSIPSLLEKAQELIIQCDYDLARMFVKRILDREPAHVEAREMMGIVLLETGQIDDARSMFLSLIPPHVNAPTHPPPSAYLYLAQLTDDDPHTGLSHYQHAIDILVIQLKGKERADDAQTDESELKSNIVRAYVGMVEIWMDPSYDLCFDPNAEQTCESLLDLALQIDPGNSEALQALASVRMSQNRPDEAKEYLSLAWSAWKDIEDPTDPRLPPLSTRLSLVKLFLELSSFTPALLVLHGIMASDDQEVEGWYLEGWCFFLMAEEAKENEAGKLDELSWEELAKDSRDCLETCQMLFTNQKHPDAPLLEHVQELIGKLDSLGIKTLPADDADESWEDEGGSEDSDGDVDMS</sequence>
<feature type="region of interest" description="Disordered" evidence="1">
    <location>
        <begin position="1"/>
        <end position="29"/>
    </location>
</feature>
<proteinExistence type="predicted"/>
<feature type="compositionally biased region" description="Low complexity" evidence="1">
    <location>
        <begin position="11"/>
        <end position="29"/>
    </location>
</feature>
<dbReference type="InParanoid" id="A0A0C3G2H5"/>
<evidence type="ECO:0000313" key="2">
    <source>
        <dbReference type="EMBL" id="KIM84821.1"/>
    </source>
</evidence>
<evidence type="ECO:0000313" key="3">
    <source>
        <dbReference type="Proteomes" id="UP000054166"/>
    </source>
</evidence>
<dbReference type="FunCoup" id="A0A0C3G2H5">
    <property type="interactions" value="71"/>
</dbReference>
<dbReference type="Proteomes" id="UP000054166">
    <property type="component" value="Unassembled WGS sequence"/>
</dbReference>
<dbReference type="CDD" id="cd24142">
    <property type="entry name" value="ACL4-like"/>
    <property type="match status" value="1"/>
</dbReference>
<gene>
    <name evidence="2" type="ORF">PILCRDRAFT_817621</name>
</gene>
<dbReference type="Gene3D" id="1.25.40.10">
    <property type="entry name" value="Tetratricopeptide repeat domain"/>
    <property type="match status" value="1"/>
</dbReference>
<name>A0A0C3G2H5_PILCF</name>
<dbReference type="Pfam" id="PF14559">
    <property type="entry name" value="TPR_19"/>
    <property type="match status" value="1"/>
</dbReference>
<evidence type="ECO:0008006" key="4">
    <source>
        <dbReference type="Google" id="ProtNLM"/>
    </source>
</evidence>
<organism evidence="2 3">
    <name type="scientific">Piloderma croceum (strain F 1598)</name>
    <dbReference type="NCBI Taxonomy" id="765440"/>
    <lineage>
        <taxon>Eukaryota</taxon>
        <taxon>Fungi</taxon>
        <taxon>Dikarya</taxon>
        <taxon>Basidiomycota</taxon>
        <taxon>Agaricomycotina</taxon>
        <taxon>Agaricomycetes</taxon>
        <taxon>Agaricomycetidae</taxon>
        <taxon>Atheliales</taxon>
        <taxon>Atheliaceae</taxon>
        <taxon>Piloderma</taxon>
    </lineage>
</organism>
<accession>A0A0C3G2H5</accession>
<dbReference type="OrthoDB" id="1914839at2759"/>
<keyword evidence="3" id="KW-1185">Reference proteome</keyword>
<reference evidence="2 3" key="1">
    <citation type="submission" date="2014-04" db="EMBL/GenBank/DDBJ databases">
        <authorList>
            <consortium name="DOE Joint Genome Institute"/>
            <person name="Kuo A."/>
            <person name="Tarkka M."/>
            <person name="Buscot F."/>
            <person name="Kohler A."/>
            <person name="Nagy L.G."/>
            <person name="Floudas D."/>
            <person name="Copeland A."/>
            <person name="Barry K.W."/>
            <person name="Cichocki N."/>
            <person name="Veneault-Fourrey C."/>
            <person name="LaButti K."/>
            <person name="Lindquist E.A."/>
            <person name="Lipzen A."/>
            <person name="Lundell T."/>
            <person name="Morin E."/>
            <person name="Murat C."/>
            <person name="Sun H."/>
            <person name="Tunlid A."/>
            <person name="Henrissat B."/>
            <person name="Grigoriev I.V."/>
            <person name="Hibbett D.S."/>
            <person name="Martin F."/>
            <person name="Nordberg H.P."/>
            <person name="Cantor M.N."/>
            <person name="Hua S.X."/>
        </authorList>
    </citation>
    <scope>NUCLEOTIDE SEQUENCE [LARGE SCALE GENOMIC DNA]</scope>
    <source>
        <strain evidence="2 3">F 1598</strain>
    </source>
</reference>
<feature type="region of interest" description="Disordered" evidence="1">
    <location>
        <begin position="353"/>
        <end position="377"/>
    </location>
</feature>
<dbReference type="InterPro" id="IPR011990">
    <property type="entry name" value="TPR-like_helical_dom_sf"/>
</dbReference>
<dbReference type="AlphaFoldDB" id="A0A0C3G2H5"/>
<dbReference type="STRING" id="765440.A0A0C3G2H5"/>
<dbReference type="SUPFAM" id="SSF48452">
    <property type="entry name" value="TPR-like"/>
    <property type="match status" value="1"/>
</dbReference>
<dbReference type="HOGENOM" id="CLU_040959_2_0_1"/>
<dbReference type="EMBL" id="KN832986">
    <property type="protein sequence ID" value="KIM84821.1"/>
    <property type="molecule type" value="Genomic_DNA"/>
</dbReference>
<feature type="compositionally biased region" description="Acidic residues" evidence="1">
    <location>
        <begin position="355"/>
        <end position="377"/>
    </location>
</feature>
<feature type="compositionally biased region" description="Basic residues" evidence="1">
    <location>
        <begin position="1"/>
        <end position="10"/>
    </location>
</feature>
<protein>
    <recommendedName>
        <fullName evidence="4">TPR-like protein</fullName>
    </recommendedName>
</protein>
<reference evidence="3" key="2">
    <citation type="submission" date="2015-01" db="EMBL/GenBank/DDBJ databases">
        <title>Evolutionary Origins and Diversification of the Mycorrhizal Mutualists.</title>
        <authorList>
            <consortium name="DOE Joint Genome Institute"/>
            <consortium name="Mycorrhizal Genomics Consortium"/>
            <person name="Kohler A."/>
            <person name="Kuo A."/>
            <person name="Nagy L.G."/>
            <person name="Floudas D."/>
            <person name="Copeland A."/>
            <person name="Barry K.W."/>
            <person name="Cichocki N."/>
            <person name="Veneault-Fourrey C."/>
            <person name="LaButti K."/>
            <person name="Lindquist E.A."/>
            <person name="Lipzen A."/>
            <person name="Lundell T."/>
            <person name="Morin E."/>
            <person name="Murat C."/>
            <person name="Riley R."/>
            <person name="Ohm R."/>
            <person name="Sun H."/>
            <person name="Tunlid A."/>
            <person name="Henrissat B."/>
            <person name="Grigoriev I.V."/>
            <person name="Hibbett D.S."/>
            <person name="Martin F."/>
        </authorList>
    </citation>
    <scope>NUCLEOTIDE SEQUENCE [LARGE SCALE GENOMIC DNA]</scope>
    <source>
        <strain evidence="3">F 1598</strain>
    </source>
</reference>
<evidence type="ECO:0000256" key="1">
    <source>
        <dbReference type="SAM" id="MobiDB-lite"/>
    </source>
</evidence>